<sequence>GLSWRVGKGNNVSIWTDRWIPGIEPSTWQNGDENRELKTIPLAETDSEDLCVWKGKPTGEFSNAMKFTTSIKNSAFGLADILELYSYTSQPTMQANNHKREMPSLWLRGRGQFPCIPAMPYNYLVELEEAGKEKYTLKNARIQRLREEITEDTILFNASFDTNRSRSASGVIAIKLGISLGLRLVTIRGDSKTVIKKCQSSETDKSIIGAVINDIKSHSTLFQEIGFQFIQKSENFQAHKITKETLANGEERYLIRDESIYNEGAMEEEWSRNPD</sequence>
<evidence type="ECO:0000313" key="3">
    <source>
        <dbReference type="Proteomes" id="UP000593568"/>
    </source>
</evidence>
<dbReference type="CDD" id="cd06222">
    <property type="entry name" value="RNase_H_like"/>
    <property type="match status" value="1"/>
</dbReference>
<accession>A0A7J9FH90</accession>
<dbReference type="GO" id="GO:0004523">
    <property type="term" value="F:RNA-DNA hybrid ribonuclease activity"/>
    <property type="evidence" value="ECO:0007669"/>
    <property type="project" value="InterPro"/>
</dbReference>
<feature type="domain" description="RNase H type-1" evidence="1">
    <location>
        <begin position="172"/>
        <end position="244"/>
    </location>
</feature>
<dbReference type="Proteomes" id="UP000593568">
    <property type="component" value="Unassembled WGS sequence"/>
</dbReference>
<protein>
    <recommendedName>
        <fullName evidence="1">RNase H type-1 domain-containing protein</fullName>
    </recommendedName>
</protein>
<evidence type="ECO:0000259" key="1">
    <source>
        <dbReference type="Pfam" id="PF13456"/>
    </source>
</evidence>
<name>A0A7J9FH90_9ROSI</name>
<keyword evidence="3" id="KW-1185">Reference proteome</keyword>
<dbReference type="Pfam" id="PF13456">
    <property type="entry name" value="RVT_3"/>
    <property type="match status" value="1"/>
</dbReference>
<organism evidence="2 3">
    <name type="scientific">Gossypium trilobum</name>
    <dbReference type="NCBI Taxonomy" id="34281"/>
    <lineage>
        <taxon>Eukaryota</taxon>
        <taxon>Viridiplantae</taxon>
        <taxon>Streptophyta</taxon>
        <taxon>Embryophyta</taxon>
        <taxon>Tracheophyta</taxon>
        <taxon>Spermatophyta</taxon>
        <taxon>Magnoliopsida</taxon>
        <taxon>eudicotyledons</taxon>
        <taxon>Gunneridae</taxon>
        <taxon>Pentapetalae</taxon>
        <taxon>rosids</taxon>
        <taxon>malvids</taxon>
        <taxon>Malvales</taxon>
        <taxon>Malvaceae</taxon>
        <taxon>Malvoideae</taxon>
        <taxon>Gossypium</taxon>
    </lineage>
</organism>
<proteinExistence type="predicted"/>
<dbReference type="InterPro" id="IPR044730">
    <property type="entry name" value="RNase_H-like_dom_plant"/>
</dbReference>
<dbReference type="AlphaFoldDB" id="A0A7J9FH90"/>
<dbReference type="GO" id="GO:0003676">
    <property type="term" value="F:nucleic acid binding"/>
    <property type="evidence" value="ECO:0007669"/>
    <property type="project" value="InterPro"/>
</dbReference>
<comment type="caution">
    <text evidence="2">The sequence shown here is derived from an EMBL/GenBank/DDBJ whole genome shotgun (WGS) entry which is preliminary data.</text>
</comment>
<dbReference type="EMBL" id="JABEZW010214673">
    <property type="protein sequence ID" value="MBA0784597.1"/>
    <property type="molecule type" value="Genomic_DNA"/>
</dbReference>
<evidence type="ECO:0000313" key="2">
    <source>
        <dbReference type="EMBL" id="MBA0784597.1"/>
    </source>
</evidence>
<reference evidence="2 3" key="1">
    <citation type="journal article" date="2019" name="Genome Biol. Evol.">
        <title>Insights into the evolution of the New World diploid cottons (Gossypium, subgenus Houzingenia) based on genome sequencing.</title>
        <authorList>
            <person name="Grover C.E."/>
            <person name="Arick M.A. 2nd"/>
            <person name="Thrash A."/>
            <person name="Conover J.L."/>
            <person name="Sanders W.S."/>
            <person name="Peterson D.G."/>
            <person name="Frelichowski J.E."/>
            <person name="Scheffler J.A."/>
            <person name="Scheffler B.E."/>
            <person name="Wendel J.F."/>
        </authorList>
    </citation>
    <scope>NUCLEOTIDE SEQUENCE [LARGE SCALE GENOMIC DNA]</scope>
    <source>
        <strain evidence="2">8</strain>
        <tissue evidence="2">Leaf</tissue>
    </source>
</reference>
<feature type="non-terminal residue" evidence="2">
    <location>
        <position position="275"/>
    </location>
</feature>
<dbReference type="InterPro" id="IPR002156">
    <property type="entry name" value="RNaseH_domain"/>
</dbReference>
<gene>
    <name evidence="2" type="ORF">Gotri_027646</name>
</gene>